<evidence type="ECO:0000256" key="1">
    <source>
        <dbReference type="SAM" id="MobiDB-lite"/>
    </source>
</evidence>
<protein>
    <recommendedName>
        <fullName evidence="3">DUF6699 domain-containing protein</fullName>
    </recommendedName>
</protein>
<feature type="transmembrane region" description="Helical" evidence="2">
    <location>
        <begin position="113"/>
        <end position="134"/>
    </location>
</feature>
<dbReference type="EMBL" id="JAACJM010000030">
    <property type="protein sequence ID" value="KAF5364969.1"/>
    <property type="molecule type" value="Genomic_DNA"/>
</dbReference>
<evidence type="ECO:0000256" key="2">
    <source>
        <dbReference type="SAM" id="Phobius"/>
    </source>
</evidence>
<dbReference type="SUPFAM" id="SSF53098">
    <property type="entry name" value="Ribonuclease H-like"/>
    <property type="match status" value="1"/>
</dbReference>
<dbReference type="OrthoDB" id="3236755at2759"/>
<dbReference type="AlphaFoldDB" id="A0A8H5GH49"/>
<proteinExistence type="predicted"/>
<evidence type="ECO:0000313" key="4">
    <source>
        <dbReference type="EMBL" id="KAF5364969.1"/>
    </source>
</evidence>
<comment type="caution">
    <text evidence="4">The sequence shown here is derived from an EMBL/GenBank/DDBJ whole genome shotgun (WGS) entry which is preliminary data.</text>
</comment>
<feature type="compositionally biased region" description="Basic and acidic residues" evidence="1">
    <location>
        <begin position="23"/>
        <end position="32"/>
    </location>
</feature>
<sequence>MLASCKNCTTLQRLFPKLRQEVTDELASKSGEKTGSGKSVAPAVRTKKCKVEDEAMNRTPVDDLPVDSSTHASLEPLSEEPESESRLYQSTLDSHCVETGNISAQRQAKINYYLLRFFLCCAIAFSVCSSGFFIDFIKVLVPSYHVPDPTDFFPAHISSEAAAVAKKLASFLTQFIHLSLSFDGWTSRRHDEIYTVHITIPAPYRMSYMFEGVILTGESTNGQTLFERISVTKELENYIKPGPMSLQFLGKLYQIDALLKPVAWGLKTLEGQHVTCSDVFFVFVGISIGFNDVFAKARSDNPDFYAHRSETFAVYNHRFRIFMNDCTPGMFLLAYLLDPIYYSDSPLRLALPPREHFSKKTASKLVIELMGNAIDLFRHEQLREGSGSADDAVEFAKQLTAYMYREAPFNRSAPDDHSHRLGWWEAVEKDSNAHLLAKIGRKLFSVLPSEMPDERSASKMTALSTSKRNRLSATNIIETVQLQNYWRYGFKKEVYSDHHAHLTLPKGTPSASSGPIEYPAPTLEDLLNPIPENPGAINEDILFDPADPYGVNELVEESDDDDDDLEFTPQVIRTSNLERLDIEDYVDLSSPLVRARYTDPGQPKPQVEKGQGNSSQRKSDQPVKWTPAEVQYDSKKSHPEPYLKPSNLYSIPLPAQVDPNVTVIPFLQSGSGFGLDIDLRMSSRQLGLRGEGAMQLQRYLAVPATSPPLPSMTVVHPELPWPITVHFSGMDYVTVWDVLVTIVESLRLPTSIPLDSESDAGGRRRGRGGTRLDYLPGRRLVGLKKSELGEDVWFMDVVRVQI</sequence>
<keyword evidence="5" id="KW-1185">Reference proteome</keyword>
<evidence type="ECO:0000313" key="5">
    <source>
        <dbReference type="Proteomes" id="UP000559256"/>
    </source>
</evidence>
<feature type="domain" description="DUF6699" evidence="3">
    <location>
        <begin position="678"/>
        <end position="751"/>
    </location>
</feature>
<dbReference type="Proteomes" id="UP000559256">
    <property type="component" value="Unassembled WGS sequence"/>
</dbReference>
<feature type="region of interest" description="Disordered" evidence="1">
    <location>
        <begin position="23"/>
        <end position="84"/>
    </location>
</feature>
<organism evidence="4 5">
    <name type="scientific">Tetrapyrgos nigripes</name>
    <dbReference type="NCBI Taxonomy" id="182062"/>
    <lineage>
        <taxon>Eukaryota</taxon>
        <taxon>Fungi</taxon>
        <taxon>Dikarya</taxon>
        <taxon>Basidiomycota</taxon>
        <taxon>Agaricomycotina</taxon>
        <taxon>Agaricomycetes</taxon>
        <taxon>Agaricomycetidae</taxon>
        <taxon>Agaricales</taxon>
        <taxon>Marasmiineae</taxon>
        <taxon>Marasmiaceae</taxon>
        <taxon>Tetrapyrgos</taxon>
    </lineage>
</organism>
<name>A0A8H5GH49_9AGAR</name>
<dbReference type="InterPro" id="IPR046522">
    <property type="entry name" value="DUF6699"/>
</dbReference>
<keyword evidence="2" id="KW-0812">Transmembrane</keyword>
<evidence type="ECO:0000259" key="3">
    <source>
        <dbReference type="Pfam" id="PF20415"/>
    </source>
</evidence>
<dbReference type="Pfam" id="PF20415">
    <property type="entry name" value="DUF6699"/>
    <property type="match status" value="1"/>
</dbReference>
<keyword evidence="2" id="KW-0472">Membrane</keyword>
<dbReference type="InterPro" id="IPR012337">
    <property type="entry name" value="RNaseH-like_sf"/>
</dbReference>
<accession>A0A8H5GH49</accession>
<feature type="region of interest" description="Disordered" evidence="1">
    <location>
        <begin position="594"/>
        <end position="641"/>
    </location>
</feature>
<feature type="compositionally biased region" description="Basic and acidic residues" evidence="1">
    <location>
        <begin position="632"/>
        <end position="641"/>
    </location>
</feature>
<keyword evidence="2" id="KW-1133">Transmembrane helix</keyword>
<gene>
    <name evidence="4" type="ORF">D9758_008157</name>
</gene>
<reference evidence="4 5" key="1">
    <citation type="journal article" date="2020" name="ISME J.">
        <title>Uncovering the hidden diversity of litter-decomposition mechanisms in mushroom-forming fungi.</title>
        <authorList>
            <person name="Floudas D."/>
            <person name="Bentzer J."/>
            <person name="Ahren D."/>
            <person name="Johansson T."/>
            <person name="Persson P."/>
            <person name="Tunlid A."/>
        </authorList>
    </citation>
    <scope>NUCLEOTIDE SEQUENCE [LARGE SCALE GENOMIC DNA]</scope>
    <source>
        <strain evidence="4 5">CBS 291.85</strain>
    </source>
</reference>